<accession>A0A1G6CKP6</accession>
<dbReference type="STRING" id="1732.SAMN02910417_02483"/>
<keyword evidence="4" id="KW-1185">Reference proteome</keyword>
<feature type="domain" description="Thiamine pyrophosphate enzyme TPP-binding" evidence="2">
    <location>
        <begin position="59"/>
        <end position="218"/>
    </location>
</feature>
<dbReference type="Proteomes" id="UP000199228">
    <property type="component" value="Unassembled WGS sequence"/>
</dbReference>
<evidence type="ECO:0000256" key="1">
    <source>
        <dbReference type="ARBA" id="ARBA00023002"/>
    </source>
</evidence>
<dbReference type="InterPro" id="IPR029061">
    <property type="entry name" value="THDP-binding"/>
</dbReference>
<dbReference type="OrthoDB" id="9794954at2"/>
<sequence>MAYNFRETMSKPERLAPGHRMCAGCGGSIAVRNVLRGLHDEDHAVIGNATSCLEVSTFIYPYTSYADSYIHSAFENAGATMSGVETAYKALKKKGKIKGDYKFITFGGDGGTYDIGLQSLSGAVERGHDFTYVCYDNGAYMNTGIQRSSATPMYADTTTTPVGSESAGKPQYRKDLAEILSAHHIPYVAQTTFVQNFKDLHMKSERAIYTEGPAFLNIMAPCPRGWRYDTPDIMDICKAAVETCYWPLFEVVDGKWILSYEPKKKLPIEEFLKSQGRFKHLFKKENEHLIEAFQKEVDRRWEQLLARCDD</sequence>
<dbReference type="PANTHER" id="PTHR42897:SF2">
    <property type="entry name" value="PYRUVATE SYNTHASE SUBUNIT PORB"/>
    <property type="match status" value="1"/>
</dbReference>
<evidence type="ECO:0000313" key="4">
    <source>
        <dbReference type="Proteomes" id="UP000199228"/>
    </source>
</evidence>
<evidence type="ECO:0000259" key="2">
    <source>
        <dbReference type="Pfam" id="PF02775"/>
    </source>
</evidence>
<dbReference type="PANTHER" id="PTHR42897">
    <property type="entry name" value="PYRUVATE SYNTHASE SUBUNIT PORB"/>
    <property type="match status" value="1"/>
</dbReference>
<dbReference type="InterPro" id="IPR011766">
    <property type="entry name" value="TPP_enzyme_TPP-bd"/>
</dbReference>
<gene>
    <name evidence="3" type="ORF">SAMN02910417_02483</name>
</gene>
<dbReference type="AlphaFoldDB" id="A0A1G6CKP6"/>
<name>A0A1G6CKP6_EUBOX</name>
<dbReference type="GO" id="GO:0016491">
    <property type="term" value="F:oxidoreductase activity"/>
    <property type="evidence" value="ECO:0007669"/>
    <property type="project" value="UniProtKB-KW"/>
</dbReference>
<protein>
    <submittedName>
        <fullName evidence="3">Pyruvate ferredoxin oxidoreductase beta subunit</fullName>
    </submittedName>
</protein>
<proteinExistence type="predicted"/>
<dbReference type="EMBL" id="FMXR01000021">
    <property type="protein sequence ID" value="SDB33464.1"/>
    <property type="molecule type" value="Genomic_DNA"/>
</dbReference>
<dbReference type="SUPFAM" id="SSF52518">
    <property type="entry name" value="Thiamin diphosphate-binding fold (THDP-binding)"/>
    <property type="match status" value="1"/>
</dbReference>
<dbReference type="Pfam" id="PF02775">
    <property type="entry name" value="TPP_enzyme_C"/>
    <property type="match status" value="1"/>
</dbReference>
<evidence type="ECO:0000313" key="3">
    <source>
        <dbReference type="EMBL" id="SDB33464.1"/>
    </source>
</evidence>
<dbReference type="GO" id="GO:0030976">
    <property type="term" value="F:thiamine pyrophosphate binding"/>
    <property type="evidence" value="ECO:0007669"/>
    <property type="project" value="InterPro"/>
</dbReference>
<organism evidence="3 4">
    <name type="scientific">Eubacterium oxidoreducens</name>
    <dbReference type="NCBI Taxonomy" id="1732"/>
    <lineage>
        <taxon>Bacteria</taxon>
        <taxon>Bacillati</taxon>
        <taxon>Bacillota</taxon>
        <taxon>Clostridia</taxon>
        <taxon>Eubacteriales</taxon>
        <taxon>Eubacteriaceae</taxon>
        <taxon>Eubacterium</taxon>
    </lineage>
</organism>
<dbReference type="InterPro" id="IPR051479">
    <property type="entry name" value="PorB-like"/>
</dbReference>
<dbReference type="CDD" id="cd03376">
    <property type="entry name" value="TPP_PFOR_porB_like"/>
    <property type="match status" value="1"/>
</dbReference>
<dbReference type="RefSeq" id="WP_090174672.1">
    <property type="nucleotide sequence ID" value="NZ_FMXR01000021.1"/>
</dbReference>
<dbReference type="Gene3D" id="3.40.50.970">
    <property type="match status" value="2"/>
</dbReference>
<keyword evidence="3" id="KW-0670">Pyruvate</keyword>
<keyword evidence="1" id="KW-0560">Oxidoreductase</keyword>
<reference evidence="3 4" key="1">
    <citation type="submission" date="2016-10" db="EMBL/GenBank/DDBJ databases">
        <authorList>
            <person name="de Groot N.N."/>
        </authorList>
    </citation>
    <scope>NUCLEOTIDE SEQUENCE [LARGE SCALE GENOMIC DNA]</scope>
    <source>
        <strain evidence="3 4">DSM 3217</strain>
    </source>
</reference>